<reference evidence="1 2" key="1">
    <citation type="journal article" date="2021" name="BMC Genomics">
        <title>Telomere-to-telomere genome assembly of asparaginase-producing Trichoderma simmonsii.</title>
        <authorList>
            <person name="Chung D."/>
            <person name="Kwon Y.M."/>
            <person name="Yang Y."/>
        </authorList>
    </citation>
    <scope>NUCLEOTIDE SEQUENCE [LARGE SCALE GENOMIC DNA]</scope>
    <source>
        <strain evidence="1 2">GH-Sj1</strain>
    </source>
</reference>
<dbReference type="AlphaFoldDB" id="A0A8G0PAX8"/>
<dbReference type="Proteomes" id="UP000826661">
    <property type="component" value="Chromosome II"/>
</dbReference>
<protein>
    <submittedName>
        <fullName evidence="1">Uncharacterized protein</fullName>
    </submittedName>
</protein>
<keyword evidence="2" id="KW-1185">Reference proteome</keyword>
<evidence type="ECO:0000313" key="2">
    <source>
        <dbReference type="Proteomes" id="UP000826661"/>
    </source>
</evidence>
<sequence>MSKNGICVVEVALKKRNLGREARELLGRAGSFVTGDGKESEICIFGKEGSDGGTALFAGCASDEKRARHFGVE</sequence>
<organism evidence="1 2">
    <name type="scientific">Trichoderma simmonsii</name>
    <dbReference type="NCBI Taxonomy" id="1491479"/>
    <lineage>
        <taxon>Eukaryota</taxon>
        <taxon>Fungi</taxon>
        <taxon>Dikarya</taxon>
        <taxon>Ascomycota</taxon>
        <taxon>Pezizomycotina</taxon>
        <taxon>Sordariomycetes</taxon>
        <taxon>Hypocreomycetidae</taxon>
        <taxon>Hypocreales</taxon>
        <taxon>Hypocreaceae</taxon>
        <taxon>Trichoderma</taxon>
    </lineage>
</organism>
<gene>
    <name evidence="1" type="ORF">H0G86_003278</name>
</gene>
<proteinExistence type="predicted"/>
<accession>A0A8G0PAX8</accession>
<dbReference type="EMBL" id="CP075865">
    <property type="protein sequence ID" value="QYS96015.1"/>
    <property type="molecule type" value="Genomic_DNA"/>
</dbReference>
<evidence type="ECO:0000313" key="1">
    <source>
        <dbReference type="EMBL" id="QYS96015.1"/>
    </source>
</evidence>
<name>A0A8G0PAX8_9HYPO</name>